<evidence type="ECO:0000313" key="2">
    <source>
        <dbReference type="EMBL" id="SVD91412.1"/>
    </source>
</evidence>
<organism evidence="2">
    <name type="scientific">marine metagenome</name>
    <dbReference type="NCBI Taxonomy" id="408172"/>
    <lineage>
        <taxon>unclassified sequences</taxon>
        <taxon>metagenomes</taxon>
        <taxon>ecological metagenomes</taxon>
    </lineage>
</organism>
<feature type="non-terminal residue" evidence="2">
    <location>
        <position position="1"/>
    </location>
</feature>
<reference evidence="2" key="1">
    <citation type="submission" date="2018-05" db="EMBL/GenBank/DDBJ databases">
        <authorList>
            <person name="Lanie J.A."/>
            <person name="Ng W.-L."/>
            <person name="Kazmierczak K.M."/>
            <person name="Andrzejewski T.M."/>
            <person name="Davidsen T.M."/>
            <person name="Wayne K.J."/>
            <person name="Tettelin H."/>
            <person name="Glass J.I."/>
            <person name="Rusch D."/>
            <person name="Podicherti R."/>
            <person name="Tsui H.-C.T."/>
            <person name="Winkler M.E."/>
        </authorList>
    </citation>
    <scope>NUCLEOTIDE SEQUENCE</scope>
</reference>
<dbReference type="SUPFAM" id="SSF53649">
    <property type="entry name" value="Alkaline phosphatase-like"/>
    <property type="match status" value="1"/>
</dbReference>
<dbReference type="InterPro" id="IPR000917">
    <property type="entry name" value="Sulfatase_N"/>
</dbReference>
<accession>A0A382Z7E8</accession>
<dbReference type="AlphaFoldDB" id="A0A382Z7E8"/>
<dbReference type="Pfam" id="PF00884">
    <property type="entry name" value="Sulfatase"/>
    <property type="match status" value="1"/>
</dbReference>
<name>A0A382Z7E8_9ZZZZ</name>
<evidence type="ECO:0000259" key="1">
    <source>
        <dbReference type="Pfam" id="PF00884"/>
    </source>
</evidence>
<feature type="non-terminal residue" evidence="2">
    <location>
        <position position="259"/>
    </location>
</feature>
<feature type="domain" description="Sulfatase N-terminal" evidence="1">
    <location>
        <begin position="185"/>
        <end position="256"/>
    </location>
</feature>
<dbReference type="InterPro" id="IPR017850">
    <property type="entry name" value="Alkaline_phosphatase_core_sf"/>
</dbReference>
<proteinExistence type="predicted"/>
<protein>
    <recommendedName>
        <fullName evidence="1">Sulfatase N-terminal domain-containing protein</fullName>
    </recommendedName>
</protein>
<sequence length="259" mass="29180">KHFYKFWLEPEGVRRWRGARGEDHTLQKFWLGSPVPTPPMEAAFFRAAGLESVTLTRQDDSRPCGKVQDNVRLPLTQVQAGDVVQIGVAVDHWLPSSSVRVSAGACRVRHVGLAEGQWLDIRLDLTGEESVLELHTDQPLWVTVPRIVRSRVGEPPVSPRHFLVIALDGWCRLLDYDEHPTKPGRLLTPNIDRAFAEGCHGPLGFSSAEWTLPTTASFFTGLYPSRHRMVHPQLPSQQPANRKLLAEYFQEQGYHTLAL</sequence>
<gene>
    <name evidence="2" type="ORF">METZ01_LOCUS444266</name>
</gene>
<dbReference type="EMBL" id="UINC01181631">
    <property type="protein sequence ID" value="SVD91412.1"/>
    <property type="molecule type" value="Genomic_DNA"/>
</dbReference>
<dbReference type="Gene3D" id="3.40.720.10">
    <property type="entry name" value="Alkaline Phosphatase, subunit A"/>
    <property type="match status" value="1"/>
</dbReference>